<accession>A0AAW2D8B1</accession>
<dbReference type="EMBL" id="JAZDWU010000003">
    <property type="protein sequence ID" value="KAL0006825.1"/>
    <property type="molecule type" value="Genomic_DNA"/>
</dbReference>
<feature type="transmembrane region" description="Helical" evidence="6">
    <location>
        <begin position="407"/>
        <end position="426"/>
    </location>
</feature>
<feature type="transmembrane region" description="Helical" evidence="6">
    <location>
        <begin position="519"/>
        <end position="540"/>
    </location>
</feature>
<dbReference type="AlphaFoldDB" id="A0AAW2D8B1"/>
<dbReference type="Pfam" id="PF01554">
    <property type="entry name" value="MatE"/>
    <property type="match status" value="2"/>
</dbReference>
<feature type="compositionally biased region" description="Polar residues" evidence="7">
    <location>
        <begin position="38"/>
        <end position="59"/>
    </location>
</feature>
<evidence type="ECO:0000256" key="6">
    <source>
        <dbReference type="RuleBase" id="RU004914"/>
    </source>
</evidence>
<evidence type="ECO:0000256" key="7">
    <source>
        <dbReference type="SAM" id="MobiDB-lite"/>
    </source>
</evidence>
<reference evidence="8 9" key="1">
    <citation type="submission" date="2024-01" db="EMBL/GenBank/DDBJ databases">
        <title>A telomere-to-telomere, gap-free genome of sweet tea (Lithocarpus litseifolius).</title>
        <authorList>
            <person name="Zhou J."/>
        </authorList>
    </citation>
    <scope>NUCLEOTIDE SEQUENCE [LARGE SCALE GENOMIC DNA]</scope>
    <source>
        <strain evidence="8">Zhou-2022a</strain>
        <tissue evidence="8">Leaf</tissue>
    </source>
</reference>
<feature type="region of interest" description="Disordered" evidence="7">
    <location>
        <begin position="193"/>
        <end position="222"/>
    </location>
</feature>
<dbReference type="GO" id="GO:0042910">
    <property type="term" value="F:xenobiotic transmembrane transporter activity"/>
    <property type="evidence" value="ECO:0007669"/>
    <property type="project" value="InterPro"/>
</dbReference>
<feature type="transmembrane region" description="Helical" evidence="6">
    <location>
        <begin position="304"/>
        <end position="324"/>
    </location>
</feature>
<dbReference type="InterPro" id="IPR002528">
    <property type="entry name" value="MATE_fam"/>
</dbReference>
<keyword evidence="4 6" id="KW-1133">Transmembrane helix</keyword>
<keyword evidence="5 6" id="KW-0472">Membrane</keyword>
<dbReference type="InterPro" id="IPR044644">
    <property type="entry name" value="DinF-like"/>
</dbReference>
<evidence type="ECO:0000256" key="2">
    <source>
        <dbReference type="ARBA" id="ARBA00010199"/>
    </source>
</evidence>
<comment type="subcellular location">
    <subcellularLocation>
        <location evidence="1">Membrane</location>
        <topology evidence="1">Multi-pass membrane protein</topology>
    </subcellularLocation>
</comment>
<feature type="region of interest" description="Disordered" evidence="7">
    <location>
        <begin position="37"/>
        <end position="62"/>
    </location>
</feature>
<dbReference type="GO" id="GO:0015297">
    <property type="term" value="F:antiporter activity"/>
    <property type="evidence" value="ECO:0007669"/>
    <property type="project" value="InterPro"/>
</dbReference>
<dbReference type="NCBIfam" id="TIGR00797">
    <property type="entry name" value="matE"/>
    <property type="match status" value="1"/>
</dbReference>
<organism evidence="8 9">
    <name type="scientific">Lithocarpus litseifolius</name>
    <dbReference type="NCBI Taxonomy" id="425828"/>
    <lineage>
        <taxon>Eukaryota</taxon>
        <taxon>Viridiplantae</taxon>
        <taxon>Streptophyta</taxon>
        <taxon>Embryophyta</taxon>
        <taxon>Tracheophyta</taxon>
        <taxon>Spermatophyta</taxon>
        <taxon>Magnoliopsida</taxon>
        <taxon>eudicotyledons</taxon>
        <taxon>Gunneridae</taxon>
        <taxon>Pentapetalae</taxon>
        <taxon>rosids</taxon>
        <taxon>fabids</taxon>
        <taxon>Fagales</taxon>
        <taxon>Fagaceae</taxon>
        <taxon>Lithocarpus</taxon>
    </lineage>
</organism>
<sequence>MTSLHHSAISFHFPISAAIDRYLHFDNLNKEDIMAQNGDAQPNENQNGGGPQTNENQKAASLEQETEVDELLRYRRTSKTPFVIFLKDLSLVCKLDSLGKEILGLAVPAVLALAADPVASLVDTMFIGRLGANDIGAVGVAIAIFNQLSRITMYPIVSITTSYVAEEDTMERLGIEAKEAEALMIQNLEEGAARNGETKAATPENGETKAATPSNGETEVATPKNGALSFSLTYPVAVSIKSPSVTSPKAAPRKRGKRNVPSATTALIMGTLLGVAQALLLMFGSKVLLRIMGVKTDSPMYVPATQYLTLRALGAPAVLLSLAMQGVFRGFKDTRTPLYATAIGDGMNVVLDPIFIFVLHMGVRGAAIAHALSQYLIALILFLRLIQEVNIFAPKLRELQFGRFLKNGFLMLSRVIAVTSCVTFAASLAARLGPTPMAAFQICLQVWLTSSLLADGLAVAGQAILACAFAEKDLKKAVETAIRVSQMGLVAGFGLLVLVGSGLYFGAGVFTTDKNVLHLMYLGIPFIAGTQPINTFAFVLDGVNFGAADFAYTAYSMASLLASPLLFTL</sequence>
<keyword evidence="3 6" id="KW-0812">Transmembrane</keyword>
<protein>
    <recommendedName>
        <fullName evidence="6">Protein DETOXIFICATION</fullName>
    </recommendedName>
    <alternativeName>
        <fullName evidence="6">Multidrug and toxic compound extrusion protein</fullName>
    </alternativeName>
</protein>
<comment type="similarity">
    <text evidence="2 6">Belongs to the multi antimicrobial extrusion (MATE) (TC 2.A.66.1) family.</text>
</comment>
<comment type="caution">
    <text evidence="6">Lacks conserved residue(s) required for the propagation of feature annotation.</text>
</comment>
<dbReference type="CDD" id="cd13136">
    <property type="entry name" value="MATE_DinF_like"/>
    <property type="match status" value="1"/>
</dbReference>
<evidence type="ECO:0000313" key="8">
    <source>
        <dbReference type="EMBL" id="KAL0006825.1"/>
    </source>
</evidence>
<feature type="transmembrane region" description="Helical" evidence="6">
    <location>
        <begin position="446"/>
        <end position="469"/>
    </location>
</feature>
<feature type="transmembrane region" description="Helical" evidence="6">
    <location>
        <begin position="547"/>
        <end position="567"/>
    </location>
</feature>
<keyword evidence="9" id="KW-1185">Reference proteome</keyword>
<dbReference type="PANTHER" id="PTHR42893">
    <property type="entry name" value="PROTEIN DETOXIFICATION 44, CHLOROPLASTIC-RELATED"/>
    <property type="match status" value="1"/>
</dbReference>
<feature type="transmembrane region" description="Helical" evidence="6">
    <location>
        <begin position="367"/>
        <end position="386"/>
    </location>
</feature>
<dbReference type="GO" id="GO:0016020">
    <property type="term" value="C:membrane"/>
    <property type="evidence" value="ECO:0007669"/>
    <property type="project" value="UniProtKB-SubCell"/>
</dbReference>
<feature type="transmembrane region" description="Helical" evidence="6">
    <location>
        <begin position="489"/>
        <end position="507"/>
    </location>
</feature>
<dbReference type="PANTHER" id="PTHR42893:SF11">
    <property type="entry name" value="PROTEIN DETOXIFICATION 43"/>
    <property type="match status" value="1"/>
</dbReference>
<name>A0AAW2D8B1_9ROSI</name>
<proteinExistence type="inferred from homology"/>
<evidence type="ECO:0000256" key="5">
    <source>
        <dbReference type="ARBA" id="ARBA00023136"/>
    </source>
</evidence>
<dbReference type="Proteomes" id="UP001459277">
    <property type="component" value="Unassembled WGS sequence"/>
</dbReference>
<feature type="transmembrane region" description="Helical" evidence="6">
    <location>
        <begin position="336"/>
        <end position="361"/>
    </location>
</feature>
<evidence type="ECO:0000256" key="3">
    <source>
        <dbReference type="ARBA" id="ARBA00022692"/>
    </source>
</evidence>
<evidence type="ECO:0000256" key="1">
    <source>
        <dbReference type="ARBA" id="ARBA00004141"/>
    </source>
</evidence>
<evidence type="ECO:0000256" key="4">
    <source>
        <dbReference type="ARBA" id="ARBA00022989"/>
    </source>
</evidence>
<gene>
    <name evidence="8" type="ORF">SO802_008327</name>
</gene>
<evidence type="ECO:0000313" key="9">
    <source>
        <dbReference type="Proteomes" id="UP001459277"/>
    </source>
</evidence>
<feature type="transmembrane region" description="Helical" evidence="6">
    <location>
        <begin position="263"/>
        <end position="284"/>
    </location>
</feature>
<comment type="caution">
    <text evidence="8">The sequence shown here is derived from an EMBL/GenBank/DDBJ whole genome shotgun (WGS) entry which is preliminary data.</text>
</comment>
<dbReference type="GO" id="GO:0015137">
    <property type="term" value="F:citrate transmembrane transporter activity"/>
    <property type="evidence" value="ECO:0007669"/>
    <property type="project" value="TreeGrafter"/>
</dbReference>